<feature type="compositionally biased region" description="Low complexity" evidence="1">
    <location>
        <begin position="127"/>
        <end position="144"/>
    </location>
</feature>
<keyword evidence="3" id="KW-1185">Reference proteome</keyword>
<sequence length="165" mass="17831">MAFGRTFSITEPHPSVSSDNAYFHSGRGGAGNVTRVSKKDITPGPNAQGPASRVKLPAPPTNHYYLSGRGGAGNMQRGREQAIFSFDEELEQQRRMQEHAAPVYHIGRGGNGNFIDETKPSPTFNRKSSSSSTTSNDSTASNKSAKVRRSMEGAWAGMKRTLSAR</sequence>
<evidence type="ECO:0000313" key="3">
    <source>
        <dbReference type="Proteomes" id="UP000799776"/>
    </source>
</evidence>
<dbReference type="InterPro" id="IPR022024">
    <property type="entry name" value="DUF3602"/>
</dbReference>
<proteinExistence type="predicted"/>
<gene>
    <name evidence="2" type="ORF">K490DRAFT_41578</name>
</gene>
<dbReference type="InterPro" id="IPR053203">
    <property type="entry name" value="Cisplatin_resist-associated"/>
</dbReference>
<dbReference type="Proteomes" id="UP000799776">
    <property type="component" value="Unassembled WGS sequence"/>
</dbReference>
<reference evidence="2" key="1">
    <citation type="journal article" date="2020" name="Stud. Mycol.">
        <title>101 Dothideomycetes genomes: a test case for predicting lifestyles and emergence of pathogens.</title>
        <authorList>
            <person name="Haridas S."/>
            <person name="Albert R."/>
            <person name="Binder M."/>
            <person name="Bloem J."/>
            <person name="Labutti K."/>
            <person name="Salamov A."/>
            <person name="Andreopoulos B."/>
            <person name="Baker S."/>
            <person name="Barry K."/>
            <person name="Bills G."/>
            <person name="Bluhm B."/>
            <person name="Cannon C."/>
            <person name="Castanera R."/>
            <person name="Culley D."/>
            <person name="Daum C."/>
            <person name="Ezra D."/>
            <person name="Gonzalez J."/>
            <person name="Henrissat B."/>
            <person name="Kuo A."/>
            <person name="Liang C."/>
            <person name="Lipzen A."/>
            <person name="Lutzoni F."/>
            <person name="Magnuson J."/>
            <person name="Mondo S."/>
            <person name="Nolan M."/>
            <person name="Ohm R."/>
            <person name="Pangilinan J."/>
            <person name="Park H.-J."/>
            <person name="Ramirez L."/>
            <person name="Alfaro M."/>
            <person name="Sun H."/>
            <person name="Tritt A."/>
            <person name="Yoshinaga Y."/>
            <person name="Zwiers L.-H."/>
            <person name="Turgeon B."/>
            <person name="Goodwin S."/>
            <person name="Spatafora J."/>
            <person name="Crous P."/>
            <person name="Grigoriev I."/>
        </authorList>
    </citation>
    <scope>NUCLEOTIDE SEQUENCE</scope>
    <source>
        <strain evidence="2">CBS 121410</strain>
    </source>
</reference>
<dbReference type="OrthoDB" id="5424462at2759"/>
<dbReference type="AlphaFoldDB" id="A0A9P4HVZ0"/>
<feature type="region of interest" description="Disordered" evidence="1">
    <location>
        <begin position="104"/>
        <end position="165"/>
    </location>
</feature>
<dbReference type="PANTHER" id="PTHR34693:SF2">
    <property type="entry name" value="DUF3602 DOMAIN-CONTAINING PROTEIN"/>
    <property type="match status" value="1"/>
</dbReference>
<accession>A0A9P4HVZ0</accession>
<organism evidence="2 3">
    <name type="scientific">Saccharata proteae CBS 121410</name>
    <dbReference type="NCBI Taxonomy" id="1314787"/>
    <lineage>
        <taxon>Eukaryota</taxon>
        <taxon>Fungi</taxon>
        <taxon>Dikarya</taxon>
        <taxon>Ascomycota</taxon>
        <taxon>Pezizomycotina</taxon>
        <taxon>Dothideomycetes</taxon>
        <taxon>Dothideomycetes incertae sedis</taxon>
        <taxon>Botryosphaeriales</taxon>
        <taxon>Saccharataceae</taxon>
        <taxon>Saccharata</taxon>
    </lineage>
</organism>
<dbReference type="PANTHER" id="PTHR34693">
    <property type="entry name" value="PROTEIN PAR32"/>
    <property type="match status" value="1"/>
</dbReference>
<evidence type="ECO:0000256" key="1">
    <source>
        <dbReference type="SAM" id="MobiDB-lite"/>
    </source>
</evidence>
<comment type="caution">
    <text evidence="2">The sequence shown here is derived from an EMBL/GenBank/DDBJ whole genome shotgun (WGS) entry which is preliminary data.</text>
</comment>
<dbReference type="Pfam" id="PF12223">
    <property type="entry name" value="DUF3602"/>
    <property type="match status" value="1"/>
</dbReference>
<name>A0A9P4HVZ0_9PEZI</name>
<feature type="region of interest" description="Disordered" evidence="1">
    <location>
        <begin position="1"/>
        <end position="75"/>
    </location>
</feature>
<evidence type="ECO:0000313" key="2">
    <source>
        <dbReference type="EMBL" id="KAF2087768.1"/>
    </source>
</evidence>
<protein>
    <submittedName>
        <fullName evidence="2">Uncharacterized protein</fullName>
    </submittedName>
</protein>
<dbReference type="EMBL" id="ML978719">
    <property type="protein sequence ID" value="KAF2087768.1"/>
    <property type="molecule type" value="Genomic_DNA"/>
</dbReference>